<gene>
    <name evidence="1" type="ORF">L9F63_018711</name>
</gene>
<reference evidence="1" key="2">
    <citation type="submission" date="2023-05" db="EMBL/GenBank/DDBJ databases">
        <authorList>
            <person name="Fouks B."/>
        </authorList>
    </citation>
    <scope>NUCLEOTIDE SEQUENCE</scope>
    <source>
        <strain evidence="1">Stay&amp;Tobe</strain>
        <tissue evidence="1">Testes</tissue>
    </source>
</reference>
<evidence type="ECO:0000313" key="2">
    <source>
        <dbReference type="Proteomes" id="UP001233999"/>
    </source>
</evidence>
<dbReference type="Proteomes" id="UP001233999">
    <property type="component" value="Unassembled WGS sequence"/>
</dbReference>
<feature type="non-terminal residue" evidence="1">
    <location>
        <position position="158"/>
    </location>
</feature>
<keyword evidence="2" id="KW-1185">Reference proteome</keyword>
<sequence length="158" mass="18163">KVTPKYIYISIINIDLGNFTHSLYRKYFISTNSYNLLDFCEIKYFLCNEWVFKKSEIKAFSVVLSKSSPIHCTGNILFHKSLKSYNPNVHTKFGVLEIEIATSDSFCSEMFSIFINKLELRLGDHFHADDMTSSRGSKPTLTVLQNYTGSNIVTHIIK</sequence>
<proteinExistence type="predicted"/>
<evidence type="ECO:0000313" key="1">
    <source>
        <dbReference type="EMBL" id="KAJ9587839.1"/>
    </source>
</evidence>
<comment type="caution">
    <text evidence="1">The sequence shown here is derived from an EMBL/GenBank/DDBJ whole genome shotgun (WGS) entry which is preliminary data.</text>
</comment>
<protein>
    <submittedName>
        <fullName evidence="1">Uncharacterized protein</fullName>
    </submittedName>
</protein>
<accession>A0AAD7ZVS3</accession>
<dbReference type="EMBL" id="JASPKZ010006058">
    <property type="protein sequence ID" value="KAJ9587839.1"/>
    <property type="molecule type" value="Genomic_DNA"/>
</dbReference>
<name>A0AAD7ZVS3_DIPPU</name>
<dbReference type="AlphaFoldDB" id="A0AAD7ZVS3"/>
<feature type="non-terminal residue" evidence="1">
    <location>
        <position position="1"/>
    </location>
</feature>
<organism evidence="1 2">
    <name type="scientific">Diploptera punctata</name>
    <name type="common">Pacific beetle cockroach</name>
    <dbReference type="NCBI Taxonomy" id="6984"/>
    <lineage>
        <taxon>Eukaryota</taxon>
        <taxon>Metazoa</taxon>
        <taxon>Ecdysozoa</taxon>
        <taxon>Arthropoda</taxon>
        <taxon>Hexapoda</taxon>
        <taxon>Insecta</taxon>
        <taxon>Pterygota</taxon>
        <taxon>Neoptera</taxon>
        <taxon>Polyneoptera</taxon>
        <taxon>Dictyoptera</taxon>
        <taxon>Blattodea</taxon>
        <taxon>Blaberoidea</taxon>
        <taxon>Blaberidae</taxon>
        <taxon>Diplopterinae</taxon>
        <taxon>Diploptera</taxon>
    </lineage>
</organism>
<reference evidence="1" key="1">
    <citation type="journal article" date="2023" name="IScience">
        <title>Live-bearing cockroach genome reveals convergent evolutionary mechanisms linked to viviparity in insects and beyond.</title>
        <authorList>
            <person name="Fouks B."/>
            <person name="Harrison M.C."/>
            <person name="Mikhailova A.A."/>
            <person name="Marchal E."/>
            <person name="English S."/>
            <person name="Carruthers M."/>
            <person name="Jennings E.C."/>
            <person name="Chiamaka E.L."/>
            <person name="Frigard R.A."/>
            <person name="Pippel M."/>
            <person name="Attardo G.M."/>
            <person name="Benoit J.B."/>
            <person name="Bornberg-Bauer E."/>
            <person name="Tobe S.S."/>
        </authorList>
    </citation>
    <scope>NUCLEOTIDE SEQUENCE</scope>
    <source>
        <strain evidence="1">Stay&amp;Tobe</strain>
    </source>
</reference>